<sequence length="237" mass="27192">MLFLTSWDDGHPSDLRLADLLCKYNLKGTFFVPTSNKEGREVLAKEELRRLDRNFEIGGHTLTHCYLNGLAADVLNHEICAGKAAIEDDLGHSINGFCYPGGVFDSRTICAVKAAGFDYARTVENLCFDLGKSAWLMPTSFQFYPHSAFVLAKNAIKYPKISKFNIVRMRWSEKEFMRFMEAQLADANHHSSVFHLWGHSWELDEYDLWGKLESFFKLTEHYPIQALTLFDAHQLKN</sequence>
<dbReference type="EMBL" id="UGHR01000004">
    <property type="protein sequence ID" value="STR45534.1"/>
    <property type="molecule type" value="Genomic_DNA"/>
</dbReference>
<name>A0A377SU19_9NEIS</name>
<reference evidence="5 7" key="2">
    <citation type="submission" date="2019-03" db="EMBL/GenBank/DDBJ databases">
        <title>Genomic Encyclopedia of Type Strains, Phase IV (KMG-IV): sequencing the most valuable type-strain genomes for metagenomic binning, comparative biology and taxonomic classification.</title>
        <authorList>
            <person name="Goeker M."/>
        </authorList>
    </citation>
    <scope>NUCLEOTIDE SEQUENCE [LARGE SCALE GENOMIC DNA]</scope>
    <source>
        <strain evidence="5 7">DSM 3764</strain>
    </source>
</reference>
<protein>
    <submittedName>
        <fullName evidence="4 5">Polysaccharide deacetylase</fullName>
    </submittedName>
</protein>
<feature type="domain" description="NodB homology" evidence="3">
    <location>
        <begin position="1"/>
        <end position="237"/>
    </location>
</feature>
<accession>A0A377SU19</accession>
<organism evidence="4 6">
    <name type="scientific">Iodobacter fluviatilis</name>
    <dbReference type="NCBI Taxonomy" id="537"/>
    <lineage>
        <taxon>Bacteria</taxon>
        <taxon>Pseudomonadati</taxon>
        <taxon>Pseudomonadota</taxon>
        <taxon>Betaproteobacteria</taxon>
        <taxon>Neisseriales</taxon>
        <taxon>Chitinibacteraceae</taxon>
        <taxon>Iodobacter</taxon>
    </lineage>
</organism>
<comment type="subcellular location">
    <subcellularLocation>
        <location evidence="1">Secreted</location>
    </subcellularLocation>
</comment>
<dbReference type="PANTHER" id="PTHR34216">
    <property type="match status" value="1"/>
</dbReference>
<dbReference type="PANTHER" id="PTHR34216:SF3">
    <property type="entry name" value="POLY-BETA-1,6-N-ACETYL-D-GLUCOSAMINE N-DEACETYLASE"/>
    <property type="match status" value="1"/>
</dbReference>
<dbReference type="Gene3D" id="3.20.20.370">
    <property type="entry name" value="Glycoside hydrolase/deacetylase"/>
    <property type="match status" value="1"/>
</dbReference>
<evidence type="ECO:0000313" key="5">
    <source>
        <dbReference type="EMBL" id="TCU88033.1"/>
    </source>
</evidence>
<dbReference type="GO" id="GO:0005576">
    <property type="term" value="C:extracellular region"/>
    <property type="evidence" value="ECO:0007669"/>
    <property type="project" value="UniProtKB-SubCell"/>
</dbReference>
<dbReference type="RefSeq" id="WP_115229675.1">
    <property type="nucleotide sequence ID" value="NZ_CAWOLO010000004.1"/>
</dbReference>
<evidence type="ECO:0000256" key="1">
    <source>
        <dbReference type="ARBA" id="ARBA00004613"/>
    </source>
</evidence>
<dbReference type="EMBL" id="SMBT01000004">
    <property type="protein sequence ID" value="TCU88033.1"/>
    <property type="molecule type" value="Genomic_DNA"/>
</dbReference>
<evidence type="ECO:0000313" key="6">
    <source>
        <dbReference type="Proteomes" id="UP000255108"/>
    </source>
</evidence>
<evidence type="ECO:0000259" key="3">
    <source>
        <dbReference type="PROSITE" id="PS51677"/>
    </source>
</evidence>
<evidence type="ECO:0000313" key="7">
    <source>
        <dbReference type="Proteomes" id="UP000295794"/>
    </source>
</evidence>
<reference evidence="4 6" key="1">
    <citation type="submission" date="2018-06" db="EMBL/GenBank/DDBJ databases">
        <authorList>
            <consortium name="Pathogen Informatics"/>
            <person name="Doyle S."/>
        </authorList>
    </citation>
    <scope>NUCLEOTIDE SEQUENCE [LARGE SCALE GENOMIC DNA]</scope>
    <source>
        <strain evidence="4 6">NCTC11159</strain>
    </source>
</reference>
<keyword evidence="2" id="KW-0732">Signal</keyword>
<gene>
    <name evidence="5" type="ORF">EV682_104203</name>
    <name evidence="4" type="ORF">NCTC11159_04109</name>
</gene>
<dbReference type="GO" id="GO:0016810">
    <property type="term" value="F:hydrolase activity, acting on carbon-nitrogen (but not peptide) bonds"/>
    <property type="evidence" value="ECO:0007669"/>
    <property type="project" value="InterPro"/>
</dbReference>
<dbReference type="Pfam" id="PF01522">
    <property type="entry name" value="Polysacc_deac_1"/>
    <property type="match status" value="1"/>
</dbReference>
<dbReference type="InterPro" id="IPR051398">
    <property type="entry name" value="Polysacch_Deacetylase"/>
</dbReference>
<keyword evidence="7" id="KW-1185">Reference proteome</keyword>
<evidence type="ECO:0000313" key="4">
    <source>
        <dbReference type="EMBL" id="STR45534.1"/>
    </source>
</evidence>
<dbReference type="AlphaFoldDB" id="A0A377SU19"/>
<proteinExistence type="predicted"/>
<dbReference type="CDD" id="cd10967">
    <property type="entry name" value="CE4_GLA_like_6s"/>
    <property type="match status" value="1"/>
</dbReference>
<dbReference type="InterPro" id="IPR011330">
    <property type="entry name" value="Glyco_hydro/deAcase_b/a-brl"/>
</dbReference>
<evidence type="ECO:0000256" key="2">
    <source>
        <dbReference type="ARBA" id="ARBA00022729"/>
    </source>
</evidence>
<dbReference type="SUPFAM" id="SSF88713">
    <property type="entry name" value="Glycoside hydrolase/deacetylase"/>
    <property type="match status" value="1"/>
</dbReference>
<dbReference type="OrthoDB" id="9814639at2"/>
<dbReference type="PROSITE" id="PS51677">
    <property type="entry name" value="NODB"/>
    <property type="match status" value="1"/>
</dbReference>
<dbReference type="InterPro" id="IPR002509">
    <property type="entry name" value="NODB_dom"/>
</dbReference>
<dbReference type="GO" id="GO:0005975">
    <property type="term" value="P:carbohydrate metabolic process"/>
    <property type="evidence" value="ECO:0007669"/>
    <property type="project" value="InterPro"/>
</dbReference>
<dbReference type="Proteomes" id="UP000255108">
    <property type="component" value="Unassembled WGS sequence"/>
</dbReference>
<dbReference type="Proteomes" id="UP000295794">
    <property type="component" value="Unassembled WGS sequence"/>
</dbReference>